<sequence>MKLLLKSIKWIGKISVGIIALIIISGASYRMFSSKPVPPGELVDVEGTKLHIRAEGEKKDLPTLILEAGAGGNTDVFHWIAEGLKGNMRVVRYDREGKWFSEPSKDSITPEFYARQLHKLLEKNGEKPPYILAGHSMGGPYNRIYRDLYPDEVKGLVFMDSSHPEQWERLAENGLFDKSQINMIKSFAILADMGILGVYDRIIKPKSMNEYLPKDCQIRNANLTSYSGKIYRRYLKENNINDDVLMRAGQASSLDSLPVLVFTATKQYGDAQKWFEMQKELKELSTNGKQFDIEANHGTIITKKENAELITKEILLLARSVK</sequence>
<dbReference type="GO" id="GO:0016787">
    <property type="term" value="F:hydrolase activity"/>
    <property type="evidence" value="ECO:0007669"/>
    <property type="project" value="UniProtKB-KW"/>
</dbReference>
<name>A0A964TEB7_9FLAO</name>
<evidence type="ECO:0000259" key="2">
    <source>
        <dbReference type="Pfam" id="PF00561"/>
    </source>
</evidence>
<keyword evidence="3" id="KW-0378">Hydrolase</keyword>
<keyword evidence="4" id="KW-1185">Reference proteome</keyword>
<accession>A0A964TEB7</accession>
<feature type="domain" description="AB hydrolase-1" evidence="2">
    <location>
        <begin position="62"/>
        <end position="177"/>
    </location>
</feature>
<evidence type="ECO:0000313" key="3">
    <source>
        <dbReference type="EMBL" id="NAY93372.1"/>
    </source>
</evidence>
<evidence type="ECO:0000256" key="1">
    <source>
        <dbReference type="SAM" id="Phobius"/>
    </source>
</evidence>
<keyword evidence="1" id="KW-0812">Transmembrane</keyword>
<reference evidence="3" key="1">
    <citation type="submission" date="2020-01" db="EMBL/GenBank/DDBJ databases">
        <title>Muricauda ochracea sp. nov., isolated from a tidal flat of Garorim bay in Korea.</title>
        <authorList>
            <person name="Kim D."/>
            <person name="Yoo Y."/>
            <person name="Kim J.-J."/>
        </authorList>
    </citation>
    <scope>NUCLEOTIDE SEQUENCE</scope>
    <source>
        <strain evidence="3">JGD-17</strain>
    </source>
</reference>
<dbReference type="AlphaFoldDB" id="A0A964TEB7"/>
<comment type="caution">
    <text evidence="3">The sequence shown here is derived from an EMBL/GenBank/DDBJ whole genome shotgun (WGS) entry which is preliminary data.</text>
</comment>
<keyword evidence="1" id="KW-0472">Membrane</keyword>
<dbReference type="InterPro" id="IPR050266">
    <property type="entry name" value="AB_hydrolase_sf"/>
</dbReference>
<feature type="transmembrane region" description="Helical" evidence="1">
    <location>
        <begin position="12"/>
        <end position="32"/>
    </location>
</feature>
<dbReference type="Proteomes" id="UP000667650">
    <property type="component" value="Unassembled WGS sequence"/>
</dbReference>
<protein>
    <submittedName>
        <fullName evidence="3">Alpha/beta fold hydrolase</fullName>
    </submittedName>
</protein>
<gene>
    <name evidence="3" type="ORF">GTQ34_15790</name>
</gene>
<evidence type="ECO:0000313" key="4">
    <source>
        <dbReference type="Proteomes" id="UP000667650"/>
    </source>
</evidence>
<keyword evidence="1" id="KW-1133">Transmembrane helix</keyword>
<dbReference type="InterPro" id="IPR000073">
    <property type="entry name" value="AB_hydrolase_1"/>
</dbReference>
<dbReference type="PANTHER" id="PTHR43798:SF33">
    <property type="entry name" value="HYDROLASE, PUTATIVE (AFU_ORTHOLOGUE AFUA_2G14860)-RELATED"/>
    <property type="match status" value="1"/>
</dbReference>
<dbReference type="PANTHER" id="PTHR43798">
    <property type="entry name" value="MONOACYLGLYCEROL LIPASE"/>
    <property type="match status" value="1"/>
</dbReference>
<dbReference type="InterPro" id="IPR029058">
    <property type="entry name" value="AB_hydrolase_fold"/>
</dbReference>
<dbReference type="RefSeq" id="WP_166524783.1">
    <property type="nucleotide sequence ID" value="NZ_JAAABI010000009.1"/>
</dbReference>
<dbReference type="Gene3D" id="3.40.50.1820">
    <property type="entry name" value="alpha/beta hydrolase"/>
    <property type="match status" value="1"/>
</dbReference>
<dbReference type="EMBL" id="JAAABI010000009">
    <property type="protein sequence ID" value="NAY93372.1"/>
    <property type="molecule type" value="Genomic_DNA"/>
</dbReference>
<proteinExistence type="predicted"/>
<organism evidence="3 4">
    <name type="scientific">Flagellimonas ochracea</name>
    <dbReference type="NCBI Taxonomy" id="2696472"/>
    <lineage>
        <taxon>Bacteria</taxon>
        <taxon>Pseudomonadati</taxon>
        <taxon>Bacteroidota</taxon>
        <taxon>Flavobacteriia</taxon>
        <taxon>Flavobacteriales</taxon>
        <taxon>Flavobacteriaceae</taxon>
        <taxon>Flagellimonas</taxon>
    </lineage>
</organism>
<dbReference type="SUPFAM" id="SSF53474">
    <property type="entry name" value="alpha/beta-Hydrolases"/>
    <property type="match status" value="1"/>
</dbReference>
<dbReference type="Pfam" id="PF00561">
    <property type="entry name" value="Abhydrolase_1"/>
    <property type="match status" value="1"/>
</dbReference>
<dbReference type="GO" id="GO:0016020">
    <property type="term" value="C:membrane"/>
    <property type="evidence" value="ECO:0007669"/>
    <property type="project" value="TreeGrafter"/>
</dbReference>